<keyword evidence="13 19" id="KW-0472">Membrane</keyword>
<dbReference type="GO" id="GO:0030288">
    <property type="term" value="C:outer membrane-bounded periplasmic space"/>
    <property type="evidence" value="ECO:0007669"/>
    <property type="project" value="TreeGrafter"/>
</dbReference>
<dbReference type="NCBIfam" id="TIGR02074">
    <property type="entry name" value="PBP_1a_fam"/>
    <property type="match status" value="1"/>
</dbReference>
<dbReference type="InterPro" id="IPR050396">
    <property type="entry name" value="Glycosyltr_51/Transpeptidase"/>
</dbReference>
<feature type="transmembrane region" description="Helical" evidence="19">
    <location>
        <begin position="26"/>
        <end position="49"/>
    </location>
</feature>
<dbReference type="InterPro" id="IPR036950">
    <property type="entry name" value="PBP_transglycosylase"/>
</dbReference>
<comment type="caution">
    <text evidence="21">The sequence shown here is derived from an EMBL/GenBank/DDBJ whole genome shotgun (WGS) entry which is preliminary data.</text>
</comment>
<dbReference type="Pfam" id="PF00912">
    <property type="entry name" value="Transgly"/>
    <property type="match status" value="1"/>
</dbReference>
<proteinExistence type="inferred from homology"/>
<evidence type="ECO:0000256" key="15">
    <source>
        <dbReference type="ARBA" id="ARBA00023316"/>
    </source>
</evidence>
<evidence type="ECO:0000256" key="13">
    <source>
        <dbReference type="ARBA" id="ARBA00023136"/>
    </source>
</evidence>
<dbReference type="InterPro" id="IPR036116">
    <property type="entry name" value="FN3_sf"/>
</dbReference>
<evidence type="ECO:0000256" key="16">
    <source>
        <dbReference type="ARBA" id="ARBA00034000"/>
    </source>
</evidence>
<dbReference type="SUPFAM" id="SSF56601">
    <property type="entry name" value="beta-lactamase/transpeptidase-like"/>
    <property type="match status" value="1"/>
</dbReference>
<dbReference type="InterPro" id="IPR001460">
    <property type="entry name" value="PCN-bd_Tpept"/>
</dbReference>
<dbReference type="Gene3D" id="1.10.3810.10">
    <property type="entry name" value="Biosynthetic peptidoglycan transglycosylase-like"/>
    <property type="match status" value="1"/>
</dbReference>
<dbReference type="Gene3D" id="2.60.40.10">
    <property type="entry name" value="Immunoglobulins"/>
    <property type="match status" value="1"/>
</dbReference>
<gene>
    <name evidence="21" type="ORF">D3P08_09135</name>
</gene>
<accession>A0A3A1UYM5</accession>
<keyword evidence="4" id="KW-0121">Carboxypeptidase</keyword>
<comment type="similarity">
    <text evidence="1">In the C-terminal section; belongs to the transpeptidase family.</text>
</comment>
<dbReference type="InterPro" id="IPR001264">
    <property type="entry name" value="Glyco_trans_51"/>
</dbReference>
<dbReference type="GO" id="GO:0071555">
    <property type="term" value="P:cell wall organization"/>
    <property type="evidence" value="ECO:0007669"/>
    <property type="project" value="UniProtKB-KW"/>
</dbReference>
<dbReference type="SUPFAM" id="SSF53955">
    <property type="entry name" value="Lysozyme-like"/>
    <property type="match status" value="1"/>
</dbReference>
<comment type="similarity">
    <text evidence="2">In the N-terminal section; belongs to the glycosyltransferase 51 family.</text>
</comment>
<evidence type="ECO:0000256" key="11">
    <source>
        <dbReference type="ARBA" id="ARBA00022984"/>
    </source>
</evidence>
<evidence type="ECO:0000256" key="6">
    <source>
        <dbReference type="ARBA" id="ARBA00022676"/>
    </source>
</evidence>
<dbReference type="GO" id="GO:0009002">
    <property type="term" value="F:serine-type D-Ala-D-Ala carboxypeptidase activity"/>
    <property type="evidence" value="ECO:0007669"/>
    <property type="project" value="UniProtKB-EC"/>
</dbReference>
<keyword evidence="7" id="KW-0808">Transferase</keyword>
<keyword evidence="3" id="KW-1003">Cell membrane</keyword>
<dbReference type="GO" id="GO:0006508">
    <property type="term" value="P:proteolysis"/>
    <property type="evidence" value="ECO:0007669"/>
    <property type="project" value="UniProtKB-KW"/>
</dbReference>
<feature type="region of interest" description="Disordered" evidence="18">
    <location>
        <begin position="746"/>
        <end position="830"/>
    </location>
</feature>
<sequence>MREQTKRTKTSGAKPKKRKKRISGRGWFYGIFFTIVIGIVCGIIGYLLIVLNGERILEENGSKLEFGEASIIYDAEGQEISRLYDYMDHREIAEFAEIPEVMRNAIVATEDERFYEHSGLDFWAIGRAVVKDVIARSAVEGASTITQQLAKNVFLSADKTFFRKATEASIAVALEQQMTKDEILTMYLNRIYFGKGIHGIKAAADYYFGVELQDLELWQAATLAAMPKAPNRYNPVNDPEASMNRRAVVLELMYKQGYITAEEKEQAKAVVYKAPARAEEMKNGSYQAYVDYVIEEAMEITNMTEEELRVSGLHIYTSLSQQAQKAMDEQYANDDNFEKSNDDQISQSSMIIIDHRNGEIKALSGGRYYEEKGWNRVDKRRQPGSAIKPLVVYGPALETGKYFPWTTLKNDKKCFSNYCPSDAWGAVPVTMTQAVKESRNLAAVWMLNEIGVSKGAAFAEKLGLQIEKEDRNLALALGGLTKGASPLEMATAYSIIANGGKSVDPHTITKIEGKSYKGYEYESPAAKQLMSPDTAWYLTEMMQSVVSKGGTGARAAIDRPVAGKTGTTQHGIPGLKGDKIRDAWFVGYTPEWTAAVWMGYDKTDKDHLLTKGGGQSAAALFSKVMLPAMKGVEKGSFGQPEGVKKEETPMKITNFKAEFVEEEVKVRLSWDPLDDKDITYEVYRKESGASDYIHFSDAVNPYVEDMSVFPGVTYEYYVLAYDAKTEKRSDPTTAITVSIPEVSLDLPDIPMEPVPSDPVETLPGEEGLPPETGGGIGNGGDGGLPIETDTPQNTEQPGTGNGEGATEPTPTPSTEQNIDQLLERLGDDGV</sequence>
<keyword evidence="14" id="KW-0511">Multifunctional enzyme</keyword>
<dbReference type="GO" id="GO:0008360">
    <property type="term" value="P:regulation of cell shape"/>
    <property type="evidence" value="ECO:0007669"/>
    <property type="project" value="UniProtKB-KW"/>
</dbReference>
<feature type="compositionally biased region" description="Low complexity" evidence="18">
    <location>
        <begin position="758"/>
        <end position="771"/>
    </location>
</feature>
<name>A0A3A1UYM5_9BACL</name>
<dbReference type="Gene3D" id="3.40.710.10">
    <property type="entry name" value="DD-peptidase/beta-lactamase superfamily"/>
    <property type="match status" value="1"/>
</dbReference>
<protein>
    <submittedName>
        <fullName evidence="21">PBP1A family penicillin-binding protein</fullName>
    </submittedName>
</protein>
<dbReference type="GO" id="GO:0008955">
    <property type="term" value="F:peptidoglycan glycosyltransferase activity"/>
    <property type="evidence" value="ECO:0007669"/>
    <property type="project" value="UniProtKB-EC"/>
</dbReference>
<dbReference type="Pfam" id="PF00905">
    <property type="entry name" value="Transpeptidase"/>
    <property type="match status" value="1"/>
</dbReference>
<keyword evidence="15" id="KW-0961">Cell wall biogenesis/degradation</keyword>
<evidence type="ECO:0000256" key="17">
    <source>
        <dbReference type="ARBA" id="ARBA00049902"/>
    </source>
</evidence>
<organism evidence="21 22">
    <name type="scientific">Paenibacillus nanensis</name>
    <dbReference type="NCBI Taxonomy" id="393251"/>
    <lineage>
        <taxon>Bacteria</taxon>
        <taxon>Bacillati</taxon>
        <taxon>Bacillota</taxon>
        <taxon>Bacilli</taxon>
        <taxon>Bacillales</taxon>
        <taxon>Paenibacillaceae</taxon>
        <taxon>Paenibacillus</taxon>
    </lineage>
</organism>
<dbReference type="Proteomes" id="UP000266482">
    <property type="component" value="Unassembled WGS sequence"/>
</dbReference>
<evidence type="ECO:0000256" key="3">
    <source>
        <dbReference type="ARBA" id="ARBA00022475"/>
    </source>
</evidence>
<keyword evidence="11" id="KW-0573">Peptidoglycan synthesis</keyword>
<feature type="compositionally biased region" description="Polar residues" evidence="18">
    <location>
        <begin position="789"/>
        <end position="798"/>
    </location>
</feature>
<evidence type="ECO:0000313" key="21">
    <source>
        <dbReference type="EMBL" id="RIX53587.1"/>
    </source>
</evidence>
<evidence type="ECO:0000256" key="2">
    <source>
        <dbReference type="ARBA" id="ARBA00007739"/>
    </source>
</evidence>
<keyword evidence="10" id="KW-0133">Cell shape</keyword>
<evidence type="ECO:0000256" key="1">
    <source>
        <dbReference type="ARBA" id="ARBA00007090"/>
    </source>
</evidence>
<evidence type="ECO:0000256" key="4">
    <source>
        <dbReference type="ARBA" id="ARBA00022645"/>
    </source>
</evidence>
<keyword evidence="22" id="KW-1185">Reference proteome</keyword>
<keyword evidence="6" id="KW-0328">Glycosyltransferase</keyword>
<evidence type="ECO:0000256" key="5">
    <source>
        <dbReference type="ARBA" id="ARBA00022670"/>
    </source>
</evidence>
<dbReference type="PROSITE" id="PS50853">
    <property type="entry name" value="FN3"/>
    <property type="match status" value="1"/>
</dbReference>
<keyword evidence="8 19" id="KW-0812">Transmembrane</keyword>
<dbReference type="GO" id="GO:0009252">
    <property type="term" value="P:peptidoglycan biosynthetic process"/>
    <property type="evidence" value="ECO:0007669"/>
    <property type="project" value="UniProtKB-KW"/>
</dbReference>
<comment type="catalytic activity">
    <reaction evidence="16">
        <text>Preferential cleavage: (Ac)2-L-Lys-D-Ala-|-D-Ala. Also transpeptidation of peptidyl-alanyl moieties that are N-acyl substituents of D-alanine.</text>
        <dbReference type="EC" id="3.4.16.4"/>
    </reaction>
</comment>
<evidence type="ECO:0000256" key="7">
    <source>
        <dbReference type="ARBA" id="ARBA00022679"/>
    </source>
</evidence>
<evidence type="ECO:0000256" key="12">
    <source>
        <dbReference type="ARBA" id="ARBA00022989"/>
    </source>
</evidence>
<keyword evidence="5" id="KW-0645">Protease</keyword>
<dbReference type="GO" id="GO:0008658">
    <property type="term" value="F:penicillin binding"/>
    <property type="evidence" value="ECO:0007669"/>
    <property type="project" value="InterPro"/>
</dbReference>
<evidence type="ECO:0000256" key="14">
    <source>
        <dbReference type="ARBA" id="ARBA00023268"/>
    </source>
</evidence>
<dbReference type="InterPro" id="IPR023346">
    <property type="entry name" value="Lysozyme-like_dom_sf"/>
</dbReference>
<dbReference type="PANTHER" id="PTHR32282">
    <property type="entry name" value="BINDING PROTEIN TRANSPEPTIDASE, PUTATIVE-RELATED"/>
    <property type="match status" value="1"/>
</dbReference>
<evidence type="ECO:0000256" key="9">
    <source>
        <dbReference type="ARBA" id="ARBA00022801"/>
    </source>
</evidence>
<dbReference type="FunFam" id="1.10.3810.10:FF:000001">
    <property type="entry name" value="Penicillin-binding protein 1A"/>
    <property type="match status" value="1"/>
</dbReference>
<dbReference type="OrthoDB" id="9766909at2"/>
<evidence type="ECO:0000259" key="20">
    <source>
        <dbReference type="PROSITE" id="PS50853"/>
    </source>
</evidence>
<dbReference type="AlphaFoldDB" id="A0A3A1UYM5"/>
<keyword evidence="12 19" id="KW-1133">Transmembrane helix</keyword>
<evidence type="ECO:0000256" key="8">
    <source>
        <dbReference type="ARBA" id="ARBA00022692"/>
    </source>
</evidence>
<dbReference type="InterPro" id="IPR012338">
    <property type="entry name" value="Beta-lactam/transpept-like"/>
</dbReference>
<keyword evidence="9" id="KW-0378">Hydrolase</keyword>
<dbReference type="RefSeq" id="WP_119599211.1">
    <property type="nucleotide sequence ID" value="NZ_QXQA01000004.1"/>
</dbReference>
<evidence type="ECO:0000256" key="10">
    <source>
        <dbReference type="ARBA" id="ARBA00022960"/>
    </source>
</evidence>
<dbReference type="InterPro" id="IPR013783">
    <property type="entry name" value="Ig-like_fold"/>
</dbReference>
<feature type="compositionally biased region" description="Basic and acidic residues" evidence="18">
    <location>
        <begin position="821"/>
        <end position="830"/>
    </location>
</feature>
<reference evidence="21 22" key="1">
    <citation type="submission" date="2018-09" db="EMBL/GenBank/DDBJ databases">
        <title>Paenibacillus aracenensis nov. sp. isolated from a cave in southern Spain.</title>
        <authorList>
            <person name="Jurado V."/>
            <person name="Gutierrez-Patricio S."/>
            <person name="Gonzalez-Pimentel J.L."/>
            <person name="Miller A.Z."/>
            <person name="Laiz L."/>
            <person name="Saiz-Jimenez C."/>
        </authorList>
    </citation>
    <scope>NUCLEOTIDE SEQUENCE [LARGE SCALE GENOMIC DNA]</scope>
    <source>
        <strain evidence="21 22">DSM 22867</strain>
    </source>
</reference>
<feature type="compositionally biased region" description="Gly residues" evidence="18">
    <location>
        <begin position="772"/>
        <end position="783"/>
    </location>
</feature>
<evidence type="ECO:0000256" key="18">
    <source>
        <dbReference type="SAM" id="MobiDB-lite"/>
    </source>
</evidence>
<feature type="domain" description="Fibronectin type-III" evidence="20">
    <location>
        <begin position="651"/>
        <end position="742"/>
    </location>
</feature>
<comment type="catalytic activity">
    <reaction evidence="17">
        <text>[GlcNAc-(1-&gt;4)-Mur2Ac(oyl-L-Ala-gamma-D-Glu-L-Lys-D-Ala-D-Ala)](n)-di-trans,octa-cis-undecaprenyl diphosphate + beta-D-GlcNAc-(1-&gt;4)-Mur2Ac(oyl-L-Ala-gamma-D-Glu-L-Lys-D-Ala-D-Ala)-di-trans,octa-cis-undecaprenyl diphosphate = [GlcNAc-(1-&gt;4)-Mur2Ac(oyl-L-Ala-gamma-D-Glu-L-Lys-D-Ala-D-Ala)](n+1)-di-trans,octa-cis-undecaprenyl diphosphate + di-trans,octa-cis-undecaprenyl diphosphate + H(+)</text>
        <dbReference type="Rhea" id="RHEA:23708"/>
        <dbReference type="Rhea" id="RHEA-COMP:9602"/>
        <dbReference type="Rhea" id="RHEA-COMP:9603"/>
        <dbReference type="ChEBI" id="CHEBI:15378"/>
        <dbReference type="ChEBI" id="CHEBI:58405"/>
        <dbReference type="ChEBI" id="CHEBI:60033"/>
        <dbReference type="ChEBI" id="CHEBI:78435"/>
        <dbReference type="EC" id="2.4.99.28"/>
    </reaction>
</comment>
<evidence type="ECO:0000313" key="22">
    <source>
        <dbReference type="Proteomes" id="UP000266482"/>
    </source>
</evidence>
<dbReference type="EMBL" id="QXQA01000004">
    <property type="protein sequence ID" value="RIX53587.1"/>
    <property type="molecule type" value="Genomic_DNA"/>
</dbReference>
<evidence type="ECO:0000256" key="19">
    <source>
        <dbReference type="SAM" id="Phobius"/>
    </source>
</evidence>
<dbReference type="InterPro" id="IPR003961">
    <property type="entry name" value="FN3_dom"/>
</dbReference>
<dbReference type="SUPFAM" id="SSF49265">
    <property type="entry name" value="Fibronectin type III"/>
    <property type="match status" value="1"/>
</dbReference>
<dbReference type="PANTHER" id="PTHR32282:SF32">
    <property type="entry name" value="PENICILLIN-BINDING PROTEIN 2A"/>
    <property type="match status" value="1"/>
</dbReference>